<reference evidence="1" key="2">
    <citation type="journal article" date="2015" name="Fish Shellfish Immunol.">
        <title>Early steps in the European eel (Anguilla anguilla)-Vibrio vulnificus interaction in the gills: Role of the RtxA13 toxin.</title>
        <authorList>
            <person name="Callol A."/>
            <person name="Pajuelo D."/>
            <person name="Ebbesson L."/>
            <person name="Teles M."/>
            <person name="MacKenzie S."/>
            <person name="Amaro C."/>
        </authorList>
    </citation>
    <scope>NUCLEOTIDE SEQUENCE</scope>
</reference>
<proteinExistence type="predicted"/>
<organism evidence="1">
    <name type="scientific">Anguilla anguilla</name>
    <name type="common">European freshwater eel</name>
    <name type="synonym">Muraena anguilla</name>
    <dbReference type="NCBI Taxonomy" id="7936"/>
    <lineage>
        <taxon>Eukaryota</taxon>
        <taxon>Metazoa</taxon>
        <taxon>Chordata</taxon>
        <taxon>Craniata</taxon>
        <taxon>Vertebrata</taxon>
        <taxon>Euteleostomi</taxon>
        <taxon>Actinopterygii</taxon>
        <taxon>Neopterygii</taxon>
        <taxon>Teleostei</taxon>
        <taxon>Anguilliformes</taxon>
        <taxon>Anguillidae</taxon>
        <taxon>Anguilla</taxon>
    </lineage>
</organism>
<name>A0A0E9RB51_ANGAN</name>
<protein>
    <submittedName>
        <fullName evidence="1">Uncharacterized protein</fullName>
    </submittedName>
</protein>
<reference evidence="1" key="1">
    <citation type="submission" date="2014-11" db="EMBL/GenBank/DDBJ databases">
        <authorList>
            <person name="Amaro Gonzalez C."/>
        </authorList>
    </citation>
    <scope>NUCLEOTIDE SEQUENCE</scope>
</reference>
<dbReference type="AlphaFoldDB" id="A0A0E9RB51"/>
<sequence>MKKRSARLQKHKTIRFIKYPQNVTFLIIN</sequence>
<evidence type="ECO:0000313" key="1">
    <source>
        <dbReference type="EMBL" id="JAH26351.1"/>
    </source>
</evidence>
<dbReference type="EMBL" id="GBXM01082226">
    <property type="protein sequence ID" value="JAH26351.1"/>
    <property type="molecule type" value="Transcribed_RNA"/>
</dbReference>
<accession>A0A0E9RB51</accession>